<dbReference type="GO" id="GO:0032784">
    <property type="term" value="P:regulation of DNA-templated transcription elongation"/>
    <property type="evidence" value="ECO:0007669"/>
    <property type="project" value="UniProtKB-UniRule"/>
</dbReference>
<proteinExistence type="inferred from homology"/>
<dbReference type="SUPFAM" id="SSF54534">
    <property type="entry name" value="FKBP-like"/>
    <property type="match status" value="1"/>
</dbReference>
<evidence type="ECO:0000313" key="13">
    <source>
        <dbReference type="Proteomes" id="UP000176303"/>
    </source>
</evidence>
<organism evidence="12 13">
    <name type="scientific">Candidatus Uhrbacteria bacterium RIFCSPHIGHO2_02_FULL_57_19</name>
    <dbReference type="NCBI Taxonomy" id="1802391"/>
    <lineage>
        <taxon>Bacteria</taxon>
        <taxon>Candidatus Uhriibacteriota</taxon>
    </lineage>
</organism>
<feature type="coiled-coil region" evidence="8">
    <location>
        <begin position="13"/>
        <end position="40"/>
    </location>
</feature>
<name>A0A1F7U3B0_9BACT</name>
<dbReference type="PANTHER" id="PTHR30437">
    <property type="entry name" value="TRANSCRIPTION ELONGATION FACTOR GREA"/>
    <property type="match status" value="1"/>
</dbReference>
<feature type="domain" description="Transcription elongation factor GreA/GreB N-terminal" evidence="11">
    <location>
        <begin position="7"/>
        <end position="75"/>
    </location>
</feature>
<dbReference type="PIRSF" id="PIRSF006092">
    <property type="entry name" value="GreA_GreB"/>
    <property type="match status" value="1"/>
</dbReference>
<dbReference type="AlphaFoldDB" id="A0A1F7U3B0"/>
<dbReference type="InterPro" id="IPR036805">
    <property type="entry name" value="Tscrpt_elong_fac_GreA/B_N_sf"/>
</dbReference>
<dbReference type="FunFam" id="1.10.287.180:FF:000001">
    <property type="entry name" value="Transcription elongation factor GreA"/>
    <property type="match status" value="1"/>
</dbReference>
<dbReference type="Pfam" id="PF03449">
    <property type="entry name" value="GreA_GreB_N"/>
    <property type="match status" value="1"/>
</dbReference>
<dbReference type="GO" id="GO:0003746">
    <property type="term" value="F:translation elongation factor activity"/>
    <property type="evidence" value="ECO:0007669"/>
    <property type="project" value="UniProtKB-KW"/>
</dbReference>
<evidence type="ECO:0000259" key="11">
    <source>
        <dbReference type="Pfam" id="PF03449"/>
    </source>
</evidence>
<keyword evidence="4 8" id="KW-0238">DNA-binding</keyword>
<dbReference type="GO" id="GO:0070063">
    <property type="term" value="F:RNA polymerase binding"/>
    <property type="evidence" value="ECO:0007669"/>
    <property type="project" value="InterPro"/>
</dbReference>
<dbReference type="STRING" id="1802391.A3D72_01505"/>
<dbReference type="InterPro" id="IPR001437">
    <property type="entry name" value="Tscrpt_elong_fac_GreA/B_C"/>
</dbReference>
<evidence type="ECO:0000256" key="4">
    <source>
        <dbReference type="ARBA" id="ARBA00023125"/>
    </source>
</evidence>
<evidence type="ECO:0000256" key="9">
    <source>
        <dbReference type="RuleBase" id="RU000556"/>
    </source>
</evidence>
<sequence>MSPNPAYTTKDGLERMRLELAELKIKKREVAERINKAKELGDLSENAEYQDAKEEMAFVEGHLLELEDYINHAVIIERKTGDTVTVGSTVAVKSETREKTYTIVGANEADPLAGRISNETPLAAALLGKRVGETVEVTVPSGKTVYTIVSIQ</sequence>
<dbReference type="NCBIfam" id="TIGR01462">
    <property type="entry name" value="greA"/>
    <property type="match status" value="1"/>
</dbReference>
<evidence type="ECO:0000256" key="3">
    <source>
        <dbReference type="ARBA" id="ARBA00023015"/>
    </source>
</evidence>
<evidence type="ECO:0000256" key="1">
    <source>
        <dbReference type="ARBA" id="ARBA00008213"/>
    </source>
</evidence>
<dbReference type="SUPFAM" id="SSF46557">
    <property type="entry name" value="GreA transcript cleavage protein, N-terminal domain"/>
    <property type="match status" value="1"/>
</dbReference>
<reference evidence="12 13" key="1">
    <citation type="journal article" date="2016" name="Nat. Commun.">
        <title>Thousands of microbial genomes shed light on interconnected biogeochemical processes in an aquifer system.</title>
        <authorList>
            <person name="Anantharaman K."/>
            <person name="Brown C.T."/>
            <person name="Hug L.A."/>
            <person name="Sharon I."/>
            <person name="Castelle C.J."/>
            <person name="Probst A.J."/>
            <person name="Thomas B.C."/>
            <person name="Singh A."/>
            <person name="Wilkins M.J."/>
            <person name="Karaoz U."/>
            <person name="Brodie E.L."/>
            <person name="Williams K.H."/>
            <person name="Hubbard S.S."/>
            <person name="Banfield J.F."/>
        </authorList>
    </citation>
    <scope>NUCLEOTIDE SEQUENCE [LARGE SCALE GENOMIC DNA]</scope>
</reference>
<keyword evidence="5 8" id="KW-0804">Transcription</keyword>
<dbReference type="InterPro" id="IPR022691">
    <property type="entry name" value="Tscrpt_elong_fac_GreA/B_N"/>
</dbReference>
<keyword evidence="8" id="KW-0175">Coiled coil</keyword>
<dbReference type="PROSITE" id="PS00829">
    <property type="entry name" value="GREAB_1"/>
    <property type="match status" value="1"/>
</dbReference>
<evidence type="ECO:0000256" key="8">
    <source>
        <dbReference type="HAMAP-Rule" id="MF_00105"/>
    </source>
</evidence>
<protein>
    <recommendedName>
        <fullName evidence="2 8">Transcription elongation factor GreA</fullName>
    </recommendedName>
    <alternativeName>
        <fullName evidence="7 8">Transcript cleavage factor GreA</fullName>
    </alternativeName>
</protein>
<dbReference type="HAMAP" id="MF_00105">
    <property type="entry name" value="GreA_GreB"/>
    <property type="match status" value="1"/>
</dbReference>
<feature type="domain" description="Transcription elongation factor GreA/GreB C-terminal" evidence="10">
    <location>
        <begin position="80"/>
        <end position="151"/>
    </location>
</feature>
<dbReference type="GO" id="GO:0003677">
    <property type="term" value="F:DNA binding"/>
    <property type="evidence" value="ECO:0007669"/>
    <property type="project" value="UniProtKB-UniRule"/>
</dbReference>
<evidence type="ECO:0000256" key="7">
    <source>
        <dbReference type="ARBA" id="ARBA00030776"/>
    </source>
</evidence>
<dbReference type="GO" id="GO:0006354">
    <property type="term" value="P:DNA-templated transcription elongation"/>
    <property type="evidence" value="ECO:0007669"/>
    <property type="project" value="TreeGrafter"/>
</dbReference>
<keyword evidence="12" id="KW-0251">Elongation factor</keyword>
<dbReference type="InterPro" id="IPR028624">
    <property type="entry name" value="Tscrpt_elong_fac_GreA/B"/>
</dbReference>
<dbReference type="Pfam" id="PF01272">
    <property type="entry name" value="GreA_GreB"/>
    <property type="match status" value="1"/>
</dbReference>
<dbReference type="Gene3D" id="3.10.50.30">
    <property type="entry name" value="Transcription elongation factor, GreA/GreB, C-terminal domain"/>
    <property type="match status" value="1"/>
</dbReference>
<dbReference type="InterPro" id="IPR023459">
    <property type="entry name" value="Tscrpt_elong_fac_GreA/B_fam"/>
</dbReference>
<dbReference type="PANTHER" id="PTHR30437:SF4">
    <property type="entry name" value="TRANSCRIPTION ELONGATION FACTOR GREA"/>
    <property type="match status" value="1"/>
</dbReference>
<evidence type="ECO:0000256" key="2">
    <source>
        <dbReference type="ARBA" id="ARBA00013729"/>
    </source>
</evidence>
<gene>
    <name evidence="8" type="primary">greA</name>
    <name evidence="12" type="ORF">A3D72_01505</name>
</gene>
<evidence type="ECO:0000313" key="12">
    <source>
        <dbReference type="EMBL" id="OGL72328.1"/>
    </source>
</evidence>
<comment type="similarity">
    <text evidence="1 8 9">Belongs to the GreA/GreB family.</text>
</comment>
<dbReference type="NCBIfam" id="NF001263">
    <property type="entry name" value="PRK00226.1-4"/>
    <property type="match status" value="1"/>
</dbReference>
<evidence type="ECO:0000256" key="5">
    <source>
        <dbReference type="ARBA" id="ARBA00023163"/>
    </source>
</evidence>
<dbReference type="Proteomes" id="UP000176303">
    <property type="component" value="Unassembled WGS sequence"/>
</dbReference>
<evidence type="ECO:0000256" key="6">
    <source>
        <dbReference type="ARBA" id="ARBA00024916"/>
    </source>
</evidence>
<dbReference type="FunFam" id="3.10.50.30:FF:000001">
    <property type="entry name" value="Transcription elongation factor GreA"/>
    <property type="match status" value="1"/>
</dbReference>
<keyword evidence="3 8" id="KW-0805">Transcription regulation</keyword>
<dbReference type="InterPro" id="IPR018151">
    <property type="entry name" value="TF_GreA/GreB_CS"/>
</dbReference>
<comment type="caution">
    <text evidence="12">The sequence shown here is derived from an EMBL/GenBank/DDBJ whole genome shotgun (WGS) entry which is preliminary data.</text>
</comment>
<dbReference type="InterPro" id="IPR006359">
    <property type="entry name" value="Tscrpt_elong_fac_GreA"/>
</dbReference>
<dbReference type="InterPro" id="IPR036953">
    <property type="entry name" value="GreA/GreB_C_sf"/>
</dbReference>
<evidence type="ECO:0000259" key="10">
    <source>
        <dbReference type="Pfam" id="PF01272"/>
    </source>
</evidence>
<dbReference type="EMBL" id="MGDZ01000067">
    <property type="protein sequence ID" value="OGL72328.1"/>
    <property type="molecule type" value="Genomic_DNA"/>
</dbReference>
<accession>A0A1F7U3B0</accession>
<dbReference type="Gene3D" id="1.10.287.180">
    <property type="entry name" value="Transcription elongation factor, GreA/GreB, N-terminal domain"/>
    <property type="match status" value="1"/>
</dbReference>
<keyword evidence="12" id="KW-0648">Protein biosynthesis</keyword>
<comment type="function">
    <text evidence="6 8 9">Necessary for efficient RNA polymerase transcription elongation past template-encoded arresting sites. The arresting sites in DNA have the property of trapping a certain fraction of elongating RNA polymerases that pass through, resulting in locked ternary complexes. Cleavage of the nascent transcript by cleavage factors such as GreA or GreB allows the resumption of elongation from the new 3'terminus. GreA releases sequences of 2 to 3 nucleotides.</text>
</comment>